<evidence type="ECO:0000313" key="2">
    <source>
        <dbReference type="Proteomes" id="UP000289738"/>
    </source>
</evidence>
<dbReference type="EMBL" id="SDMP01000017">
    <property type="protein sequence ID" value="RYQ99149.1"/>
    <property type="molecule type" value="Genomic_DNA"/>
</dbReference>
<sequence length="66" mass="7734">MQNARDVVQEEIGLFELGCREIRRYNGKYTCIIGMISQDHAKFNYTVSYRKAWLAKQKSVAKVFDD</sequence>
<organism evidence="1 2">
    <name type="scientific">Arachis hypogaea</name>
    <name type="common">Peanut</name>
    <dbReference type="NCBI Taxonomy" id="3818"/>
    <lineage>
        <taxon>Eukaryota</taxon>
        <taxon>Viridiplantae</taxon>
        <taxon>Streptophyta</taxon>
        <taxon>Embryophyta</taxon>
        <taxon>Tracheophyta</taxon>
        <taxon>Spermatophyta</taxon>
        <taxon>Magnoliopsida</taxon>
        <taxon>eudicotyledons</taxon>
        <taxon>Gunneridae</taxon>
        <taxon>Pentapetalae</taxon>
        <taxon>rosids</taxon>
        <taxon>fabids</taxon>
        <taxon>Fabales</taxon>
        <taxon>Fabaceae</taxon>
        <taxon>Papilionoideae</taxon>
        <taxon>50 kb inversion clade</taxon>
        <taxon>dalbergioids sensu lato</taxon>
        <taxon>Dalbergieae</taxon>
        <taxon>Pterocarpus clade</taxon>
        <taxon>Arachis</taxon>
    </lineage>
</organism>
<accession>A0A444YB38</accession>
<evidence type="ECO:0000313" key="1">
    <source>
        <dbReference type="EMBL" id="RYQ99149.1"/>
    </source>
</evidence>
<gene>
    <name evidence="1" type="ORF">Ahy_B07g087032</name>
</gene>
<dbReference type="AlphaFoldDB" id="A0A444YB38"/>
<dbReference type="Proteomes" id="UP000289738">
    <property type="component" value="Chromosome B07"/>
</dbReference>
<protein>
    <submittedName>
        <fullName evidence="1">Uncharacterized protein</fullName>
    </submittedName>
</protein>
<proteinExistence type="predicted"/>
<reference evidence="1 2" key="1">
    <citation type="submission" date="2019-01" db="EMBL/GenBank/DDBJ databases">
        <title>Sequencing of cultivated peanut Arachis hypogaea provides insights into genome evolution and oil improvement.</title>
        <authorList>
            <person name="Chen X."/>
        </authorList>
    </citation>
    <scope>NUCLEOTIDE SEQUENCE [LARGE SCALE GENOMIC DNA]</scope>
    <source>
        <strain evidence="2">cv. Fuhuasheng</strain>
        <tissue evidence="1">Leaves</tissue>
    </source>
</reference>
<name>A0A444YB38_ARAHY</name>
<keyword evidence="2" id="KW-1185">Reference proteome</keyword>
<comment type="caution">
    <text evidence="1">The sequence shown here is derived from an EMBL/GenBank/DDBJ whole genome shotgun (WGS) entry which is preliminary data.</text>
</comment>